<dbReference type="AlphaFoldDB" id="A0A1N7NGG5"/>
<evidence type="ECO:0000313" key="3">
    <source>
        <dbReference type="Proteomes" id="UP000185999"/>
    </source>
</evidence>
<evidence type="ECO:0000313" key="2">
    <source>
        <dbReference type="EMBL" id="SIS97410.1"/>
    </source>
</evidence>
<name>A0A1N7NGG5_9GAMM</name>
<dbReference type="NCBIfam" id="NF041384">
    <property type="entry name" value="YHS_seleno_dom"/>
    <property type="match status" value="1"/>
</dbReference>
<evidence type="ECO:0000256" key="1">
    <source>
        <dbReference type="SAM" id="SignalP"/>
    </source>
</evidence>
<sequence>MIKFLTALILILANSISFAGEPVSKSYWGSTAIGGHDSVEYYSPEARTQHKEVAGDKRFAVDWKNATWLFASQASADKFAAEPERYRPQYNGFCSNALSLGEGLINTDGTVWEFFGDKLHFFYAEQGRQRWLNGDWKSYQQQANTAWNAKINNNEEY</sequence>
<evidence type="ECO:0008006" key="4">
    <source>
        <dbReference type="Google" id="ProtNLM"/>
    </source>
</evidence>
<feature type="signal peptide" evidence="1">
    <location>
        <begin position="1"/>
        <end position="19"/>
    </location>
</feature>
<dbReference type="STRING" id="619304.SAMN05421760_109112"/>
<dbReference type="OrthoDB" id="344729at2"/>
<protein>
    <recommendedName>
        <fullName evidence="4">YHS domain-containing protein</fullName>
    </recommendedName>
</protein>
<reference evidence="3" key="1">
    <citation type="submission" date="2017-01" db="EMBL/GenBank/DDBJ databases">
        <authorList>
            <person name="Varghese N."/>
            <person name="Submissions S."/>
        </authorList>
    </citation>
    <scope>NUCLEOTIDE SEQUENCE [LARGE SCALE GENOMIC DNA]</scope>
    <source>
        <strain evidence="3">DSM 22306</strain>
    </source>
</reference>
<keyword evidence="3" id="KW-1185">Reference proteome</keyword>
<accession>A0A1N7NGG5</accession>
<dbReference type="Proteomes" id="UP000185999">
    <property type="component" value="Unassembled WGS sequence"/>
</dbReference>
<organism evidence="2 3">
    <name type="scientific">Neptunomonas antarctica</name>
    <dbReference type="NCBI Taxonomy" id="619304"/>
    <lineage>
        <taxon>Bacteria</taxon>
        <taxon>Pseudomonadati</taxon>
        <taxon>Pseudomonadota</taxon>
        <taxon>Gammaproteobacteria</taxon>
        <taxon>Oceanospirillales</taxon>
        <taxon>Oceanospirillaceae</taxon>
        <taxon>Neptunomonas</taxon>
    </lineage>
</organism>
<dbReference type="RefSeq" id="WP_054342161.1">
    <property type="nucleotide sequence ID" value="NZ_FTOE01000009.1"/>
</dbReference>
<proteinExistence type="predicted"/>
<gene>
    <name evidence="2" type="ORF">SAMN05421760_109112</name>
</gene>
<dbReference type="EMBL" id="FTOE01000009">
    <property type="protein sequence ID" value="SIS97410.1"/>
    <property type="molecule type" value="Genomic_DNA"/>
</dbReference>
<feature type="chain" id="PRO_5009943636" description="YHS domain-containing protein" evidence="1">
    <location>
        <begin position="20"/>
        <end position="157"/>
    </location>
</feature>
<keyword evidence="1" id="KW-0732">Signal</keyword>